<keyword evidence="8" id="KW-1185">Reference proteome</keyword>
<evidence type="ECO:0000256" key="3">
    <source>
        <dbReference type="ARBA" id="ARBA00022989"/>
    </source>
</evidence>
<dbReference type="OMA" id="WRIRYRK"/>
<evidence type="ECO:0000313" key="8">
    <source>
        <dbReference type="Proteomes" id="UP000007797"/>
    </source>
</evidence>
<evidence type="ECO:0000256" key="2">
    <source>
        <dbReference type="ARBA" id="ARBA00022692"/>
    </source>
</evidence>
<dbReference type="KEGG" id="dfa:DFA_00238"/>
<keyword evidence="2 6" id="KW-0812">Transmembrane</keyword>
<feature type="transmembrane region" description="Helical" evidence="6">
    <location>
        <begin position="38"/>
        <end position="58"/>
    </location>
</feature>
<gene>
    <name evidence="7" type="ORF">DFA_00238</name>
</gene>
<evidence type="ECO:0000256" key="5">
    <source>
        <dbReference type="SAM" id="MobiDB-lite"/>
    </source>
</evidence>
<dbReference type="Pfam" id="PF04193">
    <property type="entry name" value="PQ-loop"/>
    <property type="match status" value="2"/>
</dbReference>
<name>F4PY00_CACFS</name>
<dbReference type="EMBL" id="GL883014">
    <property type="protein sequence ID" value="EGG19660.1"/>
    <property type="molecule type" value="Genomic_DNA"/>
</dbReference>
<feature type="region of interest" description="Disordered" evidence="5">
    <location>
        <begin position="227"/>
        <end position="252"/>
    </location>
</feature>
<dbReference type="PANTHER" id="PTHR16201">
    <property type="entry name" value="SEVEN TRANSMEMBRANE PROTEIN 1-RELATED"/>
    <property type="match status" value="1"/>
</dbReference>
<feature type="transmembrane region" description="Helical" evidence="6">
    <location>
        <begin position="130"/>
        <end position="151"/>
    </location>
</feature>
<evidence type="ECO:0008006" key="9">
    <source>
        <dbReference type="Google" id="ProtNLM"/>
    </source>
</evidence>
<dbReference type="RefSeq" id="XP_004357954.1">
    <property type="nucleotide sequence ID" value="XM_004357897.1"/>
</dbReference>
<comment type="subcellular location">
    <subcellularLocation>
        <location evidence="1">Membrane</location>
        <topology evidence="1">Multi-pass membrane protein</topology>
    </subcellularLocation>
</comment>
<organism evidence="7 8">
    <name type="scientific">Cavenderia fasciculata</name>
    <name type="common">Slime mold</name>
    <name type="synonym">Dictyostelium fasciculatum</name>
    <dbReference type="NCBI Taxonomy" id="261658"/>
    <lineage>
        <taxon>Eukaryota</taxon>
        <taxon>Amoebozoa</taxon>
        <taxon>Evosea</taxon>
        <taxon>Eumycetozoa</taxon>
        <taxon>Dictyostelia</taxon>
        <taxon>Acytosteliales</taxon>
        <taxon>Cavenderiaceae</taxon>
        <taxon>Cavenderia</taxon>
    </lineage>
</organism>
<dbReference type="Proteomes" id="UP000007797">
    <property type="component" value="Unassembled WGS sequence"/>
</dbReference>
<proteinExistence type="predicted"/>
<dbReference type="Gene3D" id="1.20.1280.290">
    <property type="match status" value="2"/>
</dbReference>
<evidence type="ECO:0000256" key="6">
    <source>
        <dbReference type="SAM" id="Phobius"/>
    </source>
</evidence>
<feature type="transmembrane region" description="Helical" evidence="6">
    <location>
        <begin position="6"/>
        <end position="26"/>
    </location>
</feature>
<keyword evidence="3 6" id="KW-1133">Transmembrane helix</keyword>
<protein>
    <recommendedName>
        <fullName evidence="9">Transmembrane protein</fullName>
    </recommendedName>
</protein>
<dbReference type="GeneID" id="14871797"/>
<dbReference type="SMART" id="SM00679">
    <property type="entry name" value="CTNS"/>
    <property type="match status" value="2"/>
</dbReference>
<reference evidence="8" key="1">
    <citation type="journal article" date="2011" name="Genome Res.">
        <title>Phylogeny-wide analysis of social amoeba genomes highlights ancient origins for complex intercellular communication.</title>
        <authorList>
            <person name="Heidel A.J."/>
            <person name="Lawal H.M."/>
            <person name="Felder M."/>
            <person name="Schilde C."/>
            <person name="Helps N.R."/>
            <person name="Tunggal B."/>
            <person name="Rivero F."/>
            <person name="John U."/>
            <person name="Schleicher M."/>
            <person name="Eichinger L."/>
            <person name="Platzer M."/>
            <person name="Noegel A.A."/>
            <person name="Schaap P."/>
            <person name="Gloeckner G."/>
        </authorList>
    </citation>
    <scope>NUCLEOTIDE SEQUENCE [LARGE SCALE GENOMIC DNA]</scope>
    <source>
        <strain evidence="8">SH3</strain>
    </source>
</reference>
<feature type="transmembrane region" description="Helical" evidence="6">
    <location>
        <begin position="190"/>
        <end position="213"/>
    </location>
</feature>
<dbReference type="InterPro" id="IPR051415">
    <property type="entry name" value="LAAT-1"/>
</dbReference>
<feature type="transmembrane region" description="Helical" evidence="6">
    <location>
        <begin position="163"/>
        <end position="184"/>
    </location>
</feature>
<evidence type="ECO:0000313" key="7">
    <source>
        <dbReference type="EMBL" id="EGG19660.1"/>
    </source>
</evidence>
<evidence type="ECO:0000256" key="4">
    <source>
        <dbReference type="ARBA" id="ARBA00023136"/>
    </source>
</evidence>
<feature type="transmembrane region" description="Helical" evidence="6">
    <location>
        <begin position="64"/>
        <end position="86"/>
    </location>
</feature>
<feature type="transmembrane region" description="Helical" evidence="6">
    <location>
        <begin position="98"/>
        <end position="118"/>
    </location>
</feature>
<keyword evidence="4 6" id="KW-0472">Membrane</keyword>
<dbReference type="GO" id="GO:0016020">
    <property type="term" value="C:membrane"/>
    <property type="evidence" value="ECO:0007669"/>
    <property type="project" value="UniProtKB-SubCell"/>
</dbReference>
<evidence type="ECO:0000256" key="1">
    <source>
        <dbReference type="ARBA" id="ARBA00004141"/>
    </source>
</evidence>
<dbReference type="PANTHER" id="PTHR16201:SF37">
    <property type="entry name" value="PQ-LOOP REPEAT-CONTAINING PROTEIN"/>
    <property type="match status" value="1"/>
</dbReference>
<dbReference type="AlphaFoldDB" id="F4PY00"/>
<sequence length="310" mass="34613">MENEIVSNIFGILGSIIWSVQLIPQIKLNYKNASTQGLSPYCFMSWYLCGLILGTYLIHEKSPVSLIIQILLFTSFCLIIIFQYLFYEKQFPRKKLGIWFSGTLVISVAVGGIIYGVMSAATNGRPDNKVVSTIVTVLATTLMFVGFLPQIKEIYDRKSSVGISKIFVVMDACGGIASILSLAFDLPFDFFAFSTYVVVPIFQAVQFVMLIYYDHFYTGKGPRHQIPDSTPSVGGFDDQEDTTTGGQNIDMDEGDANFGCPPIVMQKLISHDQIIDMDRSPVILAATILDKNNQQFQQLHQQIRPVEINI</sequence>
<dbReference type="OrthoDB" id="407617at2759"/>
<dbReference type="InterPro" id="IPR006603">
    <property type="entry name" value="PQ-loop_rpt"/>
</dbReference>
<accession>F4PY00</accession>